<keyword evidence="3" id="KW-1185">Reference proteome</keyword>
<dbReference type="WBParaSite" id="HPBE_0001474501-mRNA-1">
    <property type="protein sequence ID" value="HPBE_0001474501-mRNA-1"/>
    <property type="gene ID" value="HPBE_0001474501"/>
</dbReference>
<evidence type="ECO:0000313" key="3">
    <source>
        <dbReference type="Proteomes" id="UP000050761"/>
    </source>
</evidence>
<dbReference type="AlphaFoldDB" id="A0A183G0U9"/>
<organism evidence="3 4">
    <name type="scientific">Heligmosomoides polygyrus</name>
    <name type="common">Parasitic roundworm</name>
    <dbReference type="NCBI Taxonomy" id="6339"/>
    <lineage>
        <taxon>Eukaryota</taxon>
        <taxon>Metazoa</taxon>
        <taxon>Ecdysozoa</taxon>
        <taxon>Nematoda</taxon>
        <taxon>Chromadorea</taxon>
        <taxon>Rhabditida</taxon>
        <taxon>Rhabditina</taxon>
        <taxon>Rhabditomorpha</taxon>
        <taxon>Strongyloidea</taxon>
        <taxon>Heligmosomidae</taxon>
        <taxon>Heligmosomoides</taxon>
    </lineage>
</organism>
<accession>A0A183G0U9</accession>
<accession>A0A3P8DJ36</accession>
<feature type="region of interest" description="Disordered" evidence="1">
    <location>
        <begin position="56"/>
        <end position="77"/>
    </location>
</feature>
<protein>
    <submittedName>
        <fullName evidence="4">CxxH/CxxC protein</fullName>
    </submittedName>
</protein>
<dbReference type="EMBL" id="UZAH01028511">
    <property type="protein sequence ID" value="VDP00639.1"/>
    <property type="molecule type" value="Genomic_DNA"/>
</dbReference>
<reference evidence="2 3" key="1">
    <citation type="submission" date="2018-11" db="EMBL/GenBank/DDBJ databases">
        <authorList>
            <consortium name="Pathogen Informatics"/>
        </authorList>
    </citation>
    <scope>NUCLEOTIDE SEQUENCE [LARGE SCALE GENOMIC DNA]</scope>
</reference>
<evidence type="ECO:0000313" key="2">
    <source>
        <dbReference type="EMBL" id="VDP00639.1"/>
    </source>
</evidence>
<sequence>MAILETSGSVPTAFIVEQYALECDEPCVFIVQEEETRTFEVIALCSICETQRASVGGADRYSTEPGEHVQEEAEWPG</sequence>
<name>A0A183G0U9_HELPZ</name>
<reference evidence="4" key="2">
    <citation type="submission" date="2019-09" db="UniProtKB">
        <authorList>
            <consortium name="WormBaseParasite"/>
        </authorList>
    </citation>
    <scope>IDENTIFICATION</scope>
</reference>
<proteinExistence type="predicted"/>
<evidence type="ECO:0000313" key="4">
    <source>
        <dbReference type="WBParaSite" id="HPBE_0001474501-mRNA-1"/>
    </source>
</evidence>
<feature type="compositionally biased region" description="Basic and acidic residues" evidence="1">
    <location>
        <begin position="61"/>
        <end position="71"/>
    </location>
</feature>
<gene>
    <name evidence="2" type="ORF">HPBE_LOCUS14746</name>
</gene>
<evidence type="ECO:0000256" key="1">
    <source>
        <dbReference type="SAM" id="MobiDB-lite"/>
    </source>
</evidence>
<dbReference type="Proteomes" id="UP000050761">
    <property type="component" value="Unassembled WGS sequence"/>
</dbReference>